<feature type="region of interest" description="Disordered" evidence="1">
    <location>
        <begin position="91"/>
        <end position="116"/>
    </location>
</feature>
<evidence type="ECO:0000313" key="2">
    <source>
        <dbReference type="EMBL" id="KAH7275570.1"/>
    </source>
</evidence>
<protein>
    <submittedName>
        <fullName evidence="2">Uncharacterized protein</fullName>
    </submittedName>
</protein>
<reference evidence="2" key="1">
    <citation type="journal article" date="2021" name="Nat. Commun.">
        <title>Genetic determinants of endophytism in the Arabidopsis root mycobiome.</title>
        <authorList>
            <person name="Mesny F."/>
            <person name="Miyauchi S."/>
            <person name="Thiergart T."/>
            <person name="Pickel B."/>
            <person name="Atanasova L."/>
            <person name="Karlsson M."/>
            <person name="Huettel B."/>
            <person name="Barry K.W."/>
            <person name="Haridas S."/>
            <person name="Chen C."/>
            <person name="Bauer D."/>
            <person name="Andreopoulos W."/>
            <person name="Pangilinan J."/>
            <person name="LaButti K."/>
            <person name="Riley R."/>
            <person name="Lipzen A."/>
            <person name="Clum A."/>
            <person name="Drula E."/>
            <person name="Henrissat B."/>
            <person name="Kohler A."/>
            <person name="Grigoriev I.V."/>
            <person name="Martin F.M."/>
            <person name="Hacquard S."/>
        </authorList>
    </citation>
    <scope>NUCLEOTIDE SEQUENCE</scope>
    <source>
        <strain evidence="2">FSSC 5 MPI-SDFR-AT-0091</strain>
    </source>
</reference>
<evidence type="ECO:0000313" key="3">
    <source>
        <dbReference type="Proteomes" id="UP000736672"/>
    </source>
</evidence>
<feature type="region of interest" description="Disordered" evidence="1">
    <location>
        <begin position="1"/>
        <end position="51"/>
    </location>
</feature>
<dbReference type="AlphaFoldDB" id="A0A9P9L7Z5"/>
<sequence length="116" mass="12659">MADEASNQDEGFGLPPRLPSRQSLRSPRNNILSAAASTEGVDDTSIPSIPGDRVQEAFDELRTGELQRSSQPFTTHARTFIEHITQVIKEKQANPKGKAKAENAESPVSVRTDDSQ</sequence>
<feature type="compositionally biased region" description="Basic and acidic residues" evidence="1">
    <location>
        <begin position="91"/>
        <end position="103"/>
    </location>
</feature>
<dbReference type="OrthoDB" id="5104585at2759"/>
<evidence type="ECO:0000256" key="1">
    <source>
        <dbReference type="SAM" id="MobiDB-lite"/>
    </source>
</evidence>
<feature type="compositionally biased region" description="Low complexity" evidence="1">
    <location>
        <begin position="19"/>
        <end position="28"/>
    </location>
</feature>
<comment type="caution">
    <text evidence="2">The sequence shown here is derived from an EMBL/GenBank/DDBJ whole genome shotgun (WGS) entry which is preliminary data.</text>
</comment>
<gene>
    <name evidence="2" type="ORF">B0J15DRAFT_588097</name>
</gene>
<proteinExistence type="predicted"/>
<accession>A0A9P9L7Z5</accession>
<dbReference type="Proteomes" id="UP000736672">
    <property type="component" value="Unassembled WGS sequence"/>
</dbReference>
<keyword evidence="3" id="KW-1185">Reference proteome</keyword>
<dbReference type="EMBL" id="JAGTJS010000001">
    <property type="protein sequence ID" value="KAH7275570.1"/>
    <property type="molecule type" value="Genomic_DNA"/>
</dbReference>
<organism evidence="2 3">
    <name type="scientific">Fusarium solani</name>
    <name type="common">Filamentous fungus</name>
    <dbReference type="NCBI Taxonomy" id="169388"/>
    <lineage>
        <taxon>Eukaryota</taxon>
        <taxon>Fungi</taxon>
        <taxon>Dikarya</taxon>
        <taxon>Ascomycota</taxon>
        <taxon>Pezizomycotina</taxon>
        <taxon>Sordariomycetes</taxon>
        <taxon>Hypocreomycetidae</taxon>
        <taxon>Hypocreales</taxon>
        <taxon>Nectriaceae</taxon>
        <taxon>Fusarium</taxon>
        <taxon>Fusarium solani species complex</taxon>
    </lineage>
</organism>
<name>A0A9P9L7Z5_FUSSL</name>